<accession>K6VQR3</accession>
<comment type="caution">
    <text evidence="1">The sequence shown here is derived from an EMBL/GenBank/DDBJ whole genome shotgun (WGS) entry which is preliminary data.</text>
</comment>
<organism evidence="1 2">
    <name type="scientific">Austwickia chelonae NBRC 105200</name>
    <dbReference type="NCBI Taxonomy" id="1184607"/>
    <lineage>
        <taxon>Bacteria</taxon>
        <taxon>Bacillati</taxon>
        <taxon>Actinomycetota</taxon>
        <taxon>Actinomycetes</taxon>
        <taxon>Micrococcales</taxon>
        <taxon>Dermatophilaceae</taxon>
        <taxon>Austwickia</taxon>
    </lineage>
</organism>
<reference evidence="1 2" key="1">
    <citation type="submission" date="2012-08" db="EMBL/GenBank/DDBJ databases">
        <title>Whole genome shotgun sequence of Austwickia chelonae NBRC 105200.</title>
        <authorList>
            <person name="Yoshida I."/>
            <person name="Hosoyama A."/>
            <person name="Tsuchikane K."/>
            <person name="Katsumata H."/>
            <person name="Ando Y."/>
            <person name="Ohji S."/>
            <person name="Hamada M."/>
            <person name="Tamura T."/>
            <person name="Yamazoe A."/>
            <person name="Yamazaki S."/>
            <person name="Fujita N."/>
        </authorList>
    </citation>
    <scope>NUCLEOTIDE SEQUENCE [LARGE SCALE GENOMIC DNA]</scope>
    <source>
        <strain evidence="1 2">NBRC 105200</strain>
    </source>
</reference>
<keyword evidence="2" id="KW-1185">Reference proteome</keyword>
<dbReference type="AlphaFoldDB" id="K6VQR3"/>
<sequence length="170" mass="19764">MLVRNNWLRKITQFAPPEFRSSVCFLERKLAFPLITGEINIDTLIDGLVVLMPTMHHRERHEILFTDNDPKLFGCFANRRSEETFTGFDMTGGTTRPVPIHETGTLSQLKQHLPLSVETSSENHVYRGYQGKAHRLHRFHAIAHEPQHRLKARRILFSRRAGRPVHLLPR</sequence>
<gene>
    <name evidence="1" type="ORF">AUCHE_18_00600</name>
</gene>
<evidence type="ECO:0000313" key="2">
    <source>
        <dbReference type="Proteomes" id="UP000008495"/>
    </source>
</evidence>
<protein>
    <submittedName>
        <fullName evidence="1">Uncharacterized protein</fullName>
    </submittedName>
</protein>
<proteinExistence type="predicted"/>
<evidence type="ECO:0000313" key="1">
    <source>
        <dbReference type="EMBL" id="GAB79059.1"/>
    </source>
</evidence>
<dbReference type="EMBL" id="BAGZ01000018">
    <property type="protein sequence ID" value="GAB79059.1"/>
    <property type="molecule type" value="Genomic_DNA"/>
</dbReference>
<name>K6VQR3_9MICO</name>
<dbReference type="Proteomes" id="UP000008495">
    <property type="component" value="Unassembled WGS sequence"/>
</dbReference>